<keyword evidence="7" id="KW-1185">Reference proteome</keyword>
<dbReference type="EMBL" id="VSWD01000007">
    <property type="protein sequence ID" value="KAK3098939.1"/>
    <property type="molecule type" value="Genomic_DNA"/>
</dbReference>
<dbReference type="GO" id="GO:0005737">
    <property type="term" value="C:cytoplasm"/>
    <property type="evidence" value="ECO:0007669"/>
    <property type="project" value="UniProtKB-SubCell"/>
</dbReference>
<evidence type="ECO:0000313" key="6">
    <source>
        <dbReference type="EMBL" id="KAK3098939.1"/>
    </source>
</evidence>
<name>A0AA89BYB4_PINIB</name>
<dbReference type="Gene3D" id="3.30.110.170">
    <property type="entry name" value="Protein of unknown function (DUF541), domain 1"/>
    <property type="match status" value="1"/>
</dbReference>
<dbReference type="GO" id="GO:0006955">
    <property type="term" value="P:immune response"/>
    <property type="evidence" value="ECO:0007669"/>
    <property type="project" value="InterPro"/>
</dbReference>
<keyword evidence="5" id="KW-0539">Nucleus</keyword>
<evidence type="ECO:0000256" key="4">
    <source>
        <dbReference type="ARBA" id="ARBA00022490"/>
    </source>
</evidence>
<dbReference type="Pfam" id="PF04402">
    <property type="entry name" value="SIMPL"/>
    <property type="match status" value="1"/>
</dbReference>
<accession>A0AA89BYB4</accession>
<dbReference type="InterPro" id="IPR030312">
    <property type="entry name" value="IRAK1BP1"/>
</dbReference>
<comment type="subcellular location">
    <subcellularLocation>
        <location evidence="2">Cytoplasm</location>
    </subcellularLocation>
    <subcellularLocation>
        <location evidence="1">Nucleus</location>
    </subcellularLocation>
</comment>
<dbReference type="Gene3D" id="3.30.70.2970">
    <property type="entry name" value="Protein of unknown function (DUF541), domain 2"/>
    <property type="match status" value="1"/>
</dbReference>
<sequence length="253" mass="28433">MSGFKPSQAYASILGSPQKNNNQKNILSVDEENQLTDASVSSRVITVSAVGEVTLPPDRCKLTVRVSSEKESVQDVKDSVSRRVDYIIQTLHNHNLKDADIQIYKSMRRVESMYHMDTEIQVMFADLHKCQSVSNLLVEKLDETVTVNLPEFSHSSVTLQNLRQQASLLAIHNAKQKAQEMAKFVHQAVGRPISVQEQDSQEWQGPTEIMEDPEKVPSLQQKLSLSTVTVRSKVAVTFELKPKVKKTSLMKDT</sequence>
<dbReference type="AlphaFoldDB" id="A0AA89BYB4"/>
<keyword evidence="4" id="KW-0963">Cytoplasm</keyword>
<organism evidence="6 7">
    <name type="scientific">Pinctada imbricata</name>
    <name type="common">Atlantic pearl-oyster</name>
    <name type="synonym">Pinctada martensii</name>
    <dbReference type="NCBI Taxonomy" id="66713"/>
    <lineage>
        <taxon>Eukaryota</taxon>
        <taxon>Metazoa</taxon>
        <taxon>Spiralia</taxon>
        <taxon>Lophotrochozoa</taxon>
        <taxon>Mollusca</taxon>
        <taxon>Bivalvia</taxon>
        <taxon>Autobranchia</taxon>
        <taxon>Pteriomorphia</taxon>
        <taxon>Pterioida</taxon>
        <taxon>Pterioidea</taxon>
        <taxon>Pteriidae</taxon>
        <taxon>Pinctada</taxon>
    </lineage>
</organism>
<reference evidence="6" key="1">
    <citation type="submission" date="2019-08" db="EMBL/GenBank/DDBJ databases">
        <title>The improved chromosome-level genome for the pearl oyster Pinctada fucata martensii using PacBio sequencing and Hi-C.</title>
        <authorList>
            <person name="Zheng Z."/>
        </authorList>
    </citation>
    <scope>NUCLEOTIDE SEQUENCE</scope>
    <source>
        <strain evidence="6">ZZ-2019</strain>
        <tissue evidence="6">Adductor muscle</tissue>
    </source>
</reference>
<gene>
    <name evidence="6" type="ORF">FSP39_024481</name>
</gene>
<evidence type="ECO:0000256" key="2">
    <source>
        <dbReference type="ARBA" id="ARBA00004496"/>
    </source>
</evidence>
<evidence type="ECO:0008006" key="8">
    <source>
        <dbReference type="Google" id="ProtNLM"/>
    </source>
</evidence>
<comment type="similarity">
    <text evidence="3">Belongs to the IRAK1BP1 family.</text>
</comment>
<evidence type="ECO:0000256" key="5">
    <source>
        <dbReference type="ARBA" id="ARBA00023242"/>
    </source>
</evidence>
<dbReference type="GO" id="GO:0043123">
    <property type="term" value="P:positive regulation of canonical NF-kappaB signal transduction"/>
    <property type="evidence" value="ECO:0007669"/>
    <property type="project" value="InterPro"/>
</dbReference>
<evidence type="ECO:0000256" key="1">
    <source>
        <dbReference type="ARBA" id="ARBA00004123"/>
    </source>
</evidence>
<dbReference type="InterPro" id="IPR007497">
    <property type="entry name" value="SIMPL/DUF541"/>
</dbReference>
<proteinExistence type="inferred from homology"/>
<evidence type="ECO:0000313" key="7">
    <source>
        <dbReference type="Proteomes" id="UP001186944"/>
    </source>
</evidence>
<dbReference type="PANTHER" id="PTHR18842">
    <property type="entry name" value="INTERLEUKIN-1 RECEPTOR-ASSOCIATED KINASE 1-BINDING PROTEIN 1"/>
    <property type="match status" value="1"/>
</dbReference>
<evidence type="ECO:0000256" key="3">
    <source>
        <dbReference type="ARBA" id="ARBA00005509"/>
    </source>
</evidence>
<dbReference type="Proteomes" id="UP001186944">
    <property type="component" value="Unassembled WGS sequence"/>
</dbReference>
<dbReference type="PANTHER" id="PTHR18842:SF2">
    <property type="entry name" value="INTERLEUKIN-1 RECEPTOR-ASSOCIATED KINASE 1-BINDING PROTEIN 1"/>
    <property type="match status" value="1"/>
</dbReference>
<comment type="caution">
    <text evidence="6">The sequence shown here is derived from an EMBL/GenBank/DDBJ whole genome shotgun (WGS) entry which is preliminary data.</text>
</comment>
<dbReference type="GO" id="GO:0005634">
    <property type="term" value="C:nucleus"/>
    <property type="evidence" value="ECO:0007669"/>
    <property type="project" value="UniProtKB-SubCell"/>
</dbReference>
<protein>
    <recommendedName>
        <fullName evidence="8">Interleukin-1 receptor-associated kinase 1-binding protein 1</fullName>
    </recommendedName>
</protein>